<dbReference type="Proteomes" id="UP000199220">
    <property type="component" value="Unassembled WGS sequence"/>
</dbReference>
<dbReference type="InterPro" id="IPR003476">
    <property type="entry name" value="Glyco_hydro_42"/>
</dbReference>
<organism evidence="6 7">
    <name type="scientific">Ruania alba</name>
    <dbReference type="NCBI Taxonomy" id="648782"/>
    <lineage>
        <taxon>Bacteria</taxon>
        <taxon>Bacillati</taxon>
        <taxon>Actinomycetota</taxon>
        <taxon>Actinomycetes</taxon>
        <taxon>Micrococcales</taxon>
        <taxon>Ruaniaceae</taxon>
        <taxon>Ruania</taxon>
    </lineage>
</organism>
<evidence type="ECO:0000313" key="6">
    <source>
        <dbReference type="EMBL" id="SEE69828.1"/>
    </source>
</evidence>
<keyword evidence="7" id="KW-1185">Reference proteome</keyword>
<protein>
    <submittedName>
        <fullName evidence="6">Beta-galactosidase</fullName>
    </submittedName>
</protein>
<dbReference type="PANTHER" id="PTHR36447">
    <property type="entry name" value="BETA-GALACTOSIDASE GANA"/>
    <property type="match status" value="1"/>
</dbReference>
<keyword evidence="1" id="KW-0479">Metal-binding</keyword>
<dbReference type="PANTHER" id="PTHR36447:SF2">
    <property type="entry name" value="BETA-GALACTOSIDASE YESZ"/>
    <property type="match status" value="1"/>
</dbReference>
<dbReference type="STRING" id="648782.SAMN04488554_2516"/>
<evidence type="ECO:0000259" key="5">
    <source>
        <dbReference type="Pfam" id="PF02449"/>
    </source>
</evidence>
<evidence type="ECO:0000256" key="3">
    <source>
        <dbReference type="ARBA" id="ARBA00022833"/>
    </source>
</evidence>
<evidence type="ECO:0000313" key="7">
    <source>
        <dbReference type="Proteomes" id="UP000199220"/>
    </source>
</evidence>
<sequence length="160" mass="17470">MIAEHLLEGEILFGAAYYPEYFPAERIETDLDLIAVAGMTVIRLGESVWSTWEPRDGVFETAWLRPVLEAAAARGIRVVLGTPTYAVPPWLQRAHPEIAAESATGRRVPWGGAGRHRLRCTSAPGRWRCCSAGDETTTAPDRAQTSIGRRRPDAACGVSP</sequence>
<evidence type="ECO:0000256" key="2">
    <source>
        <dbReference type="ARBA" id="ARBA00022801"/>
    </source>
</evidence>
<evidence type="ECO:0000256" key="1">
    <source>
        <dbReference type="ARBA" id="ARBA00022723"/>
    </source>
</evidence>
<dbReference type="GO" id="GO:0009341">
    <property type="term" value="C:beta-galactosidase complex"/>
    <property type="evidence" value="ECO:0007669"/>
    <property type="project" value="InterPro"/>
</dbReference>
<dbReference type="InterPro" id="IPR017853">
    <property type="entry name" value="GH"/>
</dbReference>
<dbReference type="GO" id="GO:0004565">
    <property type="term" value="F:beta-galactosidase activity"/>
    <property type="evidence" value="ECO:0007669"/>
    <property type="project" value="InterPro"/>
</dbReference>
<dbReference type="OrthoDB" id="9800974at2"/>
<keyword evidence="3" id="KW-0862">Zinc</keyword>
<evidence type="ECO:0000256" key="4">
    <source>
        <dbReference type="ARBA" id="ARBA00023295"/>
    </source>
</evidence>
<feature type="domain" description="Glycoside hydrolase family 42 N-terminal" evidence="5">
    <location>
        <begin position="17"/>
        <end position="116"/>
    </location>
</feature>
<dbReference type="GO" id="GO:0046872">
    <property type="term" value="F:metal ion binding"/>
    <property type="evidence" value="ECO:0007669"/>
    <property type="project" value="UniProtKB-KW"/>
</dbReference>
<dbReference type="AlphaFoldDB" id="A0A1H5L0V4"/>
<dbReference type="InterPro" id="IPR013529">
    <property type="entry name" value="Glyco_hydro_42_N"/>
</dbReference>
<name>A0A1H5L0V4_9MICO</name>
<dbReference type="SUPFAM" id="SSF51445">
    <property type="entry name" value="(Trans)glycosidases"/>
    <property type="match status" value="1"/>
</dbReference>
<dbReference type="EMBL" id="FNTX01000002">
    <property type="protein sequence ID" value="SEE69828.1"/>
    <property type="molecule type" value="Genomic_DNA"/>
</dbReference>
<keyword evidence="4" id="KW-0326">Glycosidase</keyword>
<gene>
    <name evidence="6" type="ORF">SAMN04488554_2516</name>
</gene>
<reference evidence="7" key="1">
    <citation type="submission" date="2016-10" db="EMBL/GenBank/DDBJ databases">
        <authorList>
            <person name="Varghese N."/>
            <person name="Submissions S."/>
        </authorList>
    </citation>
    <scope>NUCLEOTIDE SEQUENCE [LARGE SCALE GENOMIC DNA]</scope>
    <source>
        <strain evidence="7">DSM 21368</strain>
    </source>
</reference>
<dbReference type="RefSeq" id="WP_089773463.1">
    <property type="nucleotide sequence ID" value="NZ_FNTX01000002.1"/>
</dbReference>
<keyword evidence="2" id="KW-0378">Hydrolase</keyword>
<accession>A0A1H5L0V4</accession>
<proteinExistence type="predicted"/>
<dbReference type="Pfam" id="PF02449">
    <property type="entry name" value="Glyco_hydro_42"/>
    <property type="match status" value="1"/>
</dbReference>
<dbReference type="Gene3D" id="3.20.20.80">
    <property type="entry name" value="Glycosidases"/>
    <property type="match status" value="1"/>
</dbReference>
<dbReference type="GO" id="GO:0005975">
    <property type="term" value="P:carbohydrate metabolic process"/>
    <property type="evidence" value="ECO:0007669"/>
    <property type="project" value="InterPro"/>
</dbReference>